<name>A0A6A7BRM1_9PEZI</name>
<reference evidence="2" key="1">
    <citation type="journal article" date="2020" name="Stud. Mycol.">
        <title>101 Dothideomycetes genomes: a test case for predicting lifestyles and emergence of pathogens.</title>
        <authorList>
            <person name="Haridas S."/>
            <person name="Albert R."/>
            <person name="Binder M."/>
            <person name="Bloem J."/>
            <person name="Labutti K."/>
            <person name="Salamov A."/>
            <person name="Andreopoulos B."/>
            <person name="Baker S."/>
            <person name="Barry K."/>
            <person name="Bills G."/>
            <person name="Bluhm B."/>
            <person name="Cannon C."/>
            <person name="Castanera R."/>
            <person name="Culley D."/>
            <person name="Daum C."/>
            <person name="Ezra D."/>
            <person name="Gonzalez J."/>
            <person name="Henrissat B."/>
            <person name="Kuo A."/>
            <person name="Liang C."/>
            <person name="Lipzen A."/>
            <person name="Lutzoni F."/>
            <person name="Magnuson J."/>
            <person name="Mondo S."/>
            <person name="Nolan M."/>
            <person name="Ohm R."/>
            <person name="Pangilinan J."/>
            <person name="Park H.-J."/>
            <person name="Ramirez L."/>
            <person name="Alfaro M."/>
            <person name="Sun H."/>
            <person name="Tritt A."/>
            <person name="Yoshinaga Y."/>
            <person name="Zwiers L.-H."/>
            <person name="Turgeon B."/>
            <person name="Goodwin S."/>
            <person name="Spatafora J."/>
            <person name="Crous P."/>
            <person name="Grigoriev I."/>
        </authorList>
    </citation>
    <scope>NUCLEOTIDE SEQUENCE</scope>
    <source>
        <strain evidence="2">CBS 480.64</strain>
    </source>
</reference>
<organism evidence="2 3">
    <name type="scientific">Piedraia hortae CBS 480.64</name>
    <dbReference type="NCBI Taxonomy" id="1314780"/>
    <lineage>
        <taxon>Eukaryota</taxon>
        <taxon>Fungi</taxon>
        <taxon>Dikarya</taxon>
        <taxon>Ascomycota</taxon>
        <taxon>Pezizomycotina</taxon>
        <taxon>Dothideomycetes</taxon>
        <taxon>Dothideomycetidae</taxon>
        <taxon>Capnodiales</taxon>
        <taxon>Piedraiaceae</taxon>
        <taxon>Piedraia</taxon>
    </lineage>
</organism>
<feature type="region of interest" description="Disordered" evidence="1">
    <location>
        <begin position="98"/>
        <end position="129"/>
    </location>
</feature>
<sequence>MLCGPCARQESTREMYSWCRARVYMYLWAYMWAQWYQPGKWGLRAQSSNELAISVPKTTVIICIASSNQGWTWSHTSFWITSSLTRWIVCTIYSKTTRRMPDPAGENVQEGLQGEDGRDRKTLSRIGGN</sequence>
<dbReference type="EMBL" id="MU006024">
    <property type="protein sequence ID" value="KAF2857874.1"/>
    <property type="molecule type" value="Genomic_DNA"/>
</dbReference>
<evidence type="ECO:0000313" key="2">
    <source>
        <dbReference type="EMBL" id="KAF2857874.1"/>
    </source>
</evidence>
<evidence type="ECO:0000256" key="1">
    <source>
        <dbReference type="SAM" id="MobiDB-lite"/>
    </source>
</evidence>
<keyword evidence="3" id="KW-1185">Reference proteome</keyword>
<protein>
    <submittedName>
        <fullName evidence="2">Uncharacterized protein</fullName>
    </submittedName>
</protein>
<dbReference type="OrthoDB" id="4364923at2759"/>
<evidence type="ECO:0000313" key="3">
    <source>
        <dbReference type="Proteomes" id="UP000799421"/>
    </source>
</evidence>
<accession>A0A6A7BRM1</accession>
<gene>
    <name evidence="2" type="ORF">K470DRAFT_222448</name>
</gene>
<dbReference type="AlphaFoldDB" id="A0A6A7BRM1"/>
<dbReference type="Proteomes" id="UP000799421">
    <property type="component" value="Unassembled WGS sequence"/>
</dbReference>
<proteinExistence type="predicted"/>